<dbReference type="PANTHER" id="PTHR42748">
    <property type="entry name" value="NITROGEN METABOLITE REPRESSION PROTEIN NMRA FAMILY MEMBER"/>
    <property type="match status" value="1"/>
</dbReference>
<dbReference type="InterPro" id="IPR036291">
    <property type="entry name" value="NAD(P)-bd_dom_sf"/>
</dbReference>
<organism evidence="3 4">
    <name type="scientific">Plantactinospora mayteni</name>
    <dbReference type="NCBI Taxonomy" id="566021"/>
    <lineage>
        <taxon>Bacteria</taxon>
        <taxon>Bacillati</taxon>
        <taxon>Actinomycetota</taxon>
        <taxon>Actinomycetes</taxon>
        <taxon>Micromonosporales</taxon>
        <taxon>Micromonosporaceae</taxon>
        <taxon>Plantactinospora</taxon>
    </lineage>
</organism>
<proteinExistence type="predicted"/>
<dbReference type="InterPro" id="IPR016040">
    <property type="entry name" value="NAD(P)-bd_dom"/>
</dbReference>
<dbReference type="Gene3D" id="3.40.50.720">
    <property type="entry name" value="NAD(P)-binding Rossmann-like Domain"/>
    <property type="match status" value="1"/>
</dbReference>
<evidence type="ECO:0000313" key="3">
    <source>
        <dbReference type="EMBL" id="GIG94946.1"/>
    </source>
</evidence>
<keyword evidence="1" id="KW-0521">NADP</keyword>
<reference evidence="3 4" key="1">
    <citation type="submission" date="2021-01" db="EMBL/GenBank/DDBJ databases">
        <title>Whole genome shotgun sequence of Plantactinospora mayteni NBRC 109088.</title>
        <authorList>
            <person name="Komaki H."/>
            <person name="Tamura T."/>
        </authorList>
    </citation>
    <scope>NUCLEOTIDE SEQUENCE [LARGE SCALE GENOMIC DNA]</scope>
    <source>
        <strain evidence="3 4">NBRC 109088</strain>
    </source>
</reference>
<name>A0ABQ4EJP5_9ACTN</name>
<feature type="domain" description="NAD(P)-binding" evidence="2">
    <location>
        <begin position="5"/>
        <end position="137"/>
    </location>
</feature>
<dbReference type="EMBL" id="BONX01000008">
    <property type="protein sequence ID" value="GIG94946.1"/>
    <property type="molecule type" value="Genomic_DNA"/>
</dbReference>
<protein>
    <recommendedName>
        <fullName evidence="2">NAD(P)-binding domain-containing protein</fullName>
    </recommendedName>
</protein>
<gene>
    <name evidence="3" type="ORF">Pma05_15190</name>
</gene>
<keyword evidence="4" id="KW-1185">Reference proteome</keyword>
<comment type="caution">
    <text evidence="3">The sequence shown here is derived from an EMBL/GenBank/DDBJ whole genome shotgun (WGS) entry which is preliminary data.</text>
</comment>
<sequence length="149" mass="15159">MLVIGATGHVGRHVVTGLLAAGADVRALVRDPDRADLPDGVTLVRGDLTDPGALAGAATGVDGVFLLWPFFTAELAPAAVAAVAGPGVHVVYLSAMNVRDDQDPALNGFWGEVERLIEASGATWTFLRAGGFATSASRSCATTAAPPTH</sequence>
<dbReference type="Pfam" id="PF13460">
    <property type="entry name" value="NAD_binding_10"/>
    <property type="match status" value="1"/>
</dbReference>
<dbReference type="Proteomes" id="UP000621500">
    <property type="component" value="Unassembled WGS sequence"/>
</dbReference>
<dbReference type="InterPro" id="IPR051164">
    <property type="entry name" value="NmrA-like_oxidored"/>
</dbReference>
<dbReference type="PANTHER" id="PTHR42748:SF1">
    <property type="entry name" value="SLR0317 PROTEIN"/>
    <property type="match status" value="1"/>
</dbReference>
<evidence type="ECO:0000256" key="1">
    <source>
        <dbReference type="ARBA" id="ARBA00022857"/>
    </source>
</evidence>
<dbReference type="SUPFAM" id="SSF51735">
    <property type="entry name" value="NAD(P)-binding Rossmann-fold domains"/>
    <property type="match status" value="1"/>
</dbReference>
<evidence type="ECO:0000259" key="2">
    <source>
        <dbReference type="Pfam" id="PF13460"/>
    </source>
</evidence>
<evidence type="ECO:0000313" key="4">
    <source>
        <dbReference type="Proteomes" id="UP000621500"/>
    </source>
</evidence>
<accession>A0ABQ4EJP5</accession>